<comment type="caution">
    <text evidence="2">The sequence shown here is derived from an EMBL/GenBank/DDBJ whole genome shotgun (WGS) entry which is preliminary data.</text>
</comment>
<organism evidence="2 3">
    <name type="scientific">Ancylostoma ceylanicum</name>
    <dbReference type="NCBI Taxonomy" id="53326"/>
    <lineage>
        <taxon>Eukaryota</taxon>
        <taxon>Metazoa</taxon>
        <taxon>Ecdysozoa</taxon>
        <taxon>Nematoda</taxon>
        <taxon>Chromadorea</taxon>
        <taxon>Rhabditida</taxon>
        <taxon>Rhabditina</taxon>
        <taxon>Rhabditomorpha</taxon>
        <taxon>Strongyloidea</taxon>
        <taxon>Ancylostomatidae</taxon>
        <taxon>Ancylostomatinae</taxon>
        <taxon>Ancylostoma</taxon>
    </lineage>
</organism>
<evidence type="ECO:0000256" key="1">
    <source>
        <dbReference type="SAM" id="Phobius"/>
    </source>
</evidence>
<reference evidence="3" key="1">
    <citation type="journal article" date="2015" name="Nat. Genet.">
        <title>The genome and transcriptome of the zoonotic hookworm Ancylostoma ceylanicum identify infection-specific gene families.</title>
        <authorList>
            <person name="Schwarz E.M."/>
            <person name="Hu Y."/>
            <person name="Antoshechkin I."/>
            <person name="Miller M.M."/>
            <person name="Sternberg P.W."/>
            <person name="Aroian R.V."/>
        </authorList>
    </citation>
    <scope>NUCLEOTIDE SEQUENCE</scope>
    <source>
        <strain evidence="3">HY135</strain>
    </source>
</reference>
<gene>
    <name evidence="2" type="primary">Acey_s0245.g3543</name>
    <name evidence="2" type="ORF">Y032_0245g3543</name>
</gene>
<dbReference type="Proteomes" id="UP000024635">
    <property type="component" value="Unassembled WGS sequence"/>
</dbReference>
<keyword evidence="1" id="KW-0812">Transmembrane</keyword>
<protein>
    <submittedName>
        <fullName evidence="2">Uncharacterized protein</fullName>
    </submittedName>
</protein>
<accession>A0A016SD08</accession>
<keyword evidence="1" id="KW-1133">Transmembrane helix</keyword>
<evidence type="ECO:0000313" key="2">
    <source>
        <dbReference type="EMBL" id="EYB88515.1"/>
    </source>
</evidence>
<proteinExistence type="predicted"/>
<keyword evidence="1" id="KW-0472">Membrane</keyword>
<dbReference type="EMBL" id="JARK01001581">
    <property type="protein sequence ID" value="EYB88515.1"/>
    <property type="molecule type" value="Genomic_DNA"/>
</dbReference>
<evidence type="ECO:0000313" key="3">
    <source>
        <dbReference type="Proteomes" id="UP000024635"/>
    </source>
</evidence>
<dbReference type="AlphaFoldDB" id="A0A016SD08"/>
<keyword evidence="3" id="KW-1185">Reference proteome</keyword>
<sequence>MGSSTQGLYVADFAKLGKLLIYLFFNTCACLLISILTQAICEEKIERNFLRKMIVSLNMKSTTFNWNSSPILL</sequence>
<name>A0A016SD08_9BILA</name>
<feature type="transmembrane region" description="Helical" evidence="1">
    <location>
        <begin position="20"/>
        <end position="41"/>
    </location>
</feature>